<dbReference type="Gene3D" id="2.60.40.1240">
    <property type="match status" value="1"/>
</dbReference>
<sequence length="175" mass="19076">MNIDAGSLKTLFLLAVLAGVSCGRADSVGDYPPPDETNLVALGSWAQSGPLQFRVMKVAEAKVLETQTKREKAPRGTRFVLITLEVMPAEKGKGSVDYPASIRLLDAKGQGYRPNSNRFLEANGQPLPVEIEIDAGTFVERVVPFLVNEKFTPLALRCTGSEDAESCYFALRKEE</sequence>
<evidence type="ECO:0008006" key="4">
    <source>
        <dbReference type="Google" id="ProtNLM"/>
    </source>
</evidence>
<dbReference type="EMBL" id="NJBO01000014">
    <property type="protein sequence ID" value="TKJ41335.1"/>
    <property type="molecule type" value="Genomic_DNA"/>
</dbReference>
<protein>
    <recommendedName>
        <fullName evidence="4">DUF4352 domain-containing protein</fullName>
    </recommendedName>
</protein>
<keyword evidence="1" id="KW-0732">Signal</keyword>
<comment type="caution">
    <text evidence="2">The sequence shown here is derived from an EMBL/GenBank/DDBJ whole genome shotgun (WGS) entry which is preliminary data.</text>
</comment>
<name>A0A532V2C0_UNCT6</name>
<evidence type="ECO:0000313" key="3">
    <source>
        <dbReference type="Proteomes" id="UP000317778"/>
    </source>
</evidence>
<accession>A0A532V2C0</accession>
<proteinExistence type="predicted"/>
<gene>
    <name evidence="2" type="ORF">CEE36_08445</name>
</gene>
<dbReference type="InterPro" id="IPR029050">
    <property type="entry name" value="Immunoprotect_excell_Ig-like"/>
</dbReference>
<evidence type="ECO:0000256" key="1">
    <source>
        <dbReference type="ARBA" id="ARBA00022729"/>
    </source>
</evidence>
<organism evidence="2 3">
    <name type="scientific">candidate division TA06 bacterium B3_TA06</name>
    <dbReference type="NCBI Taxonomy" id="2012487"/>
    <lineage>
        <taxon>Bacteria</taxon>
        <taxon>Bacteria division TA06</taxon>
    </lineage>
</organism>
<evidence type="ECO:0000313" key="2">
    <source>
        <dbReference type="EMBL" id="TKJ41335.1"/>
    </source>
</evidence>
<dbReference type="Proteomes" id="UP000317778">
    <property type="component" value="Unassembled WGS sequence"/>
</dbReference>
<dbReference type="AlphaFoldDB" id="A0A532V2C0"/>
<reference evidence="2 3" key="1">
    <citation type="submission" date="2017-06" db="EMBL/GenBank/DDBJ databases">
        <title>Novel microbial phyla capable of carbon fixation and sulfur reduction in deep-sea sediments.</title>
        <authorList>
            <person name="Huang J."/>
            <person name="Baker B."/>
            <person name="Wang Y."/>
        </authorList>
    </citation>
    <scope>NUCLEOTIDE SEQUENCE [LARGE SCALE GENOMIC DNA]</scope>
    <source>
        <strain evidence="2">B3_TA06</strain>
    </source>
</reference>